<reference evidence="2 3" key="2">
    <citation type="submission" date="2019-01" db="EMBL/GenBank/DDBJ databases">
        <title>The Pseudomonas aeruginosa pan-genome provides new insights on its population structure, horizontal gene transfer and pathogenicity.</title>
        <authorList>
            <person name="Freschi L."/>
            <person name="Vincent A.T."/>
            <person name="Jeukens J."/>
            <person name="Emond-Rheault J.-G."/>
            <person name="Kukavica-Ibrulj I."/>
            <person name="Dupont M.-J."/>
            <person name="Charette S.J."/>
            <person name="Boyle B."/>
            <person name="Levesque R.C."/>
        </authorList>
    </citation>
    <scope>NUCLEOTIDE SEQUENCE [LARGE SCALE GENOMIC DNA]</scope>
    <source>
        <strain evidence="2 3">PA-W36</strain>
    </source>
</reference>
<gene>
    <name evidence="2" type="ORF">IPC1295_13380</name>
</gene>
<protein>
    <submittedName>
        <fullName evidence="2">Uncharacterized protein</fullName>
    </submittedName>
</protein>
<dbReference type="EMBL" id="NSNE01000007">
    <property type="protein sequence ID" value="RPM16142.1"/>
    <property type="molecule type" value="Genomic_DNA"/>
</dbReference>
<reference evidence="2 3" key="1">
    <citation type="submission" date="2017-08" db="EMBL/GenBank/DDBJ databases">
        <authorList>
            <person name="Feschi L."/>
            <person name="Jeukens J."/>
            <person name="Emond-Rheault J.-G."/>
            <person name="Kukavica-Ibrulj I."/>
            <person name="Boyle B."/>
            <person name="Levesque R.C."/>
        </authorList>
    </citation>
    <scope>NUCLEOTIDE SEQUENCE [LARGE SCALE GENOMIC DNA]</scope>
    <source>
        <strain evidence="2 3">PA-W36</strain>
    </source>
</reference>
<proteinExistence type="predicted"/>
<sequence length="62" mass="7138">MPRIGKRSAQARKGRRYQGSKPNGRDSARGAGRRPRARRRNAEAHRCIANTRTCNFKSKRMK</sequence>
<evidence type="ECO:0000256" key="1">
    <source>
        <dbReference type="SAM" id="MobiDB-lite"/>
    </source>
</evidence>
<dbReference type="AlphaFoldDB" id="A0A7M2ZVB0"/>
<feature type="compositionally biased region" description="Basic residues" evidence="1">
    <location>
        <begin position="1"/>
        <end position="18"/>
    </location>
</feature>
<feature type="region of interest" description="Disordered" evidence="1">
    <location>
        <begin position="1"/>
        <end position="46"/>
    </location>
</feature>
<name>A0A7M2ZVB0_PSEAI</name>
<organism evidence="2 3">
    <name type="scientific">Pseudomonas aeruginosa</name>
    <dbReference type="NCBI Taxonomy" id="287"/>
    <lineage>
        <taxon>Bacteria</taxon>
        <taxon>Pseudomonadati</taxon>
        <taxon>Pseudomonadota</taxon>
        <taxon>Gammaproteobacteria</taxon>
        <taxon>Pseudomonadales</taxon>
        <taxon>Pseudomonadaceae</taxon>
        <taxon>Pseudomonas</taxon>
    </lineage>
</organism>
<dbReference type="Proteomes" id="UP000284767">
    <property type="component" value="Unassembled WGS sequence"/>
</dbReference>
<accession>A0A7M2ZVB0</accession>
<evidence type="ECO:0000313" key="2">
    <source>
        <dbReference type="EMBL" id="RPM16142.1"/>
    </source>
</evidence>
<comment type="caution">
    <text evidence="2">The sequence shown here is derived from an EMBL/GenBank/DDBJ whole genome shotgun (WGS) entry which is preliminary data.</text>
</comment>
<evidence type="ECO:0000313" key="3">
    <source>
        <dbReference type="Proteomes" id="UP000284767"/>
    </source>
</evidence>